<keyword evidence="3" id="KW-1185">Reference proteome</keyword>
<reference evidence="3" key="1">
    <citation type="journal article" date="2019" name="Int. J. Syst. Evol. Microbiol.">
        <title>The Global Catalogue of Microorganisms (GCM) 10K type strain sequencing project: providing services to taxonomists for standard genome sequencing and annotation.</title>
        <authorList>
            <consortium name="The Broad Institute Genomics Platform"/>
            <consortium name="The Broad Institute Genome Sequencing Center for Infectious Disease"/>
            <person name="Wu L."/>
            <person name="Ma J."/>
        </authorList>
    </citation>
    <scope>NUCLEOTIDE SEQUENCE [LARGE SCALE GENOMIC DNA]</scope>
    <source>
        <strain evidence="3">CCUG 57263</strain>
    </source>
</reference>
<accession>A0ABW3D654</accession>
<sequence length="149" mass="16637">MLIFRWAIILTIFILSYFTGFAAYTGTLWKVWGETLGGDRYAVMFWSGLAYLLILGPLFALICILVKSKLKHPALGLLFYPLFCSLSFIVPTAFIFLFNGGGSLLSAEAQLFYSFFAASGLTFGLGYGIISIIWRPKPPMQNESLEHVQ</sequence>
<dbReference type="Proteomes" id="UP001597120">
    <property type="component" value="Unassembled WGS sequence"/>
</dbReference>
<evidence type="ECO:0000256" key="1">
    <source>
        <dbReference type="SAM" id="Phobius"/>
    </source>
</evidence>
<dbReference type="RefSeq" id="WP_150960083.1">
    <property type="nucleotide sequence ID" value="NZ_JBHTIU010000004.1"/>
</dbReference>
<gene>
    <name evidence="2" type="ORF">ACFQ03_01745</name>
</gene>
<organism evidence="2 3">
    <name type="scientific">Paenibacillus residui</name>
    <dbReference type="NCBI Taxonomy" id="629724"/>
    <lineage>
        <taxon>Bacteria</taxon>
        <taxon>Bacillati</taxon>
        <taxon>Bacillota</taxon>
        <taxon>Bacilli</taxon>
        <taxon>Bacillales</taxon>
        <taxon>Paenibacillaceae</taxon>
        <taxon>Paenibacillus</taxon>
    </lineage>
</organism>
<feature type="transmembrane region" description="Helical" evidence="1">
    <location>
        <begin position="78"/>
        <end position="99"/>
    </location>
</feature>
<proteinExistence type="predicted"/>
<evidence type="ECO:0000313" key="3">
    <source>
        <dbReference type="Proteomes" id="UP001597120"/>
    </source>
</evidence>
<keyword evidence="1" id="KW-0812">Transmembrane</keyword>
<feature type="transmembrane region" description="Helical" evidence="1">
    <location>
        <begin position="41"/>
        <end position="66"/>
    </location>
</feature>
<evidence type="ECO:0000313" key="2">
    <source>
        <dbReference type="EMBL" id="MFD0867872.1"/>
    </source>
</evidence>
<feature type="transmembrane region" description="Helical" evidence="1">
    <location>
        <begin position="111"/>
        <end position="134"/>
    </location>
</feature>
<comment type="caution">
    <text evidence="2">The sequence shown here is derived from an EMBL/GenBank/DDBJ whole genome shotgun (WGS) entry which is preliminary data.</text>
</comment>
<keyword evidence="1" id="KW-1133">Transmembrane helix</keyword>
<dbReference type="EMBL" id="JBHTIU010000004">
    <property type="protein sequence ID" value="MFD0867872.1"/>
    <property type="molecule type" value="Genomic_DNA"/>
</dbReference>
<name>A0ABW3D654_9BACL</name>
<protein>
    <submittedName>
        <fullName evidence="2">Uncharacterized protein</fullName>
    </submittedName>
</protein>
<keyword evidence="1" id="KW-0472">Membrane</keyword>
<feature type="transmembrane region" description="Helical" evidence="1">
    <location>
        <begin position="7"/>
        <end position="29"/>
    </location>
</feature>